<dbReference type="Proteomes" id="UP000050454">
    <property type="component" value="Unassembled WGS sequence"/>
</dbReference>
<dbReference type="EMBL" id="LGTQ01000006">
    <property type="protein sequence ID" value="KPM48914.1"/>
    <property type="molecule type" value="Genomic_DNA"/>
</dbReference>
<gene>
    <name evidence="1" type="ORF">AFM12_10190</name>
</gene>
<keyword evidence="2" id="KW-1185">Reference proteome</keyword>
<dbReference type="NCBIfam" id="TIGR02423">
    <property type="entry name" value="protocat_alph"/>
    <property type="match status" value="1"/>
</dbReference>
<dbReference type="InterPro" id="IPR015889">
    <property type="entry name" value="Intradiol_dOase_core"/>
</dbReference>
<comment type="caution">
    <text evidence="1">The sequence shown here is derived from an EMBL/GenBank/DDBJ whole genome shotgun (WGS) entry which is preliminary data.</text>
</comment>
<dbReference type="STRING" id="1605367.AFM12_10190"/>
<dbReference type="GO" id="GO:0018578">
    <property type="term" value="F:protocatechuate 3,4-dioxygenase activity"/>
    <property type="evidence" value="ECO:0007669"/>
    <property type="project" value="InterPro"/>
</dbReference>
<dbReference type="SUPFAM" id="SSF49482">
    <property type="entry name" value="Aromatic compound dioxygenase"/>
    <property type="match status" value="1"/>
</dbReference>
<dbReference type="InterPro" id="IPR050770">
    <property type="entry name" value="Intradiol_RC_Dioxygenase"/>
</dbReference>
<dbReference type="PATRIC" id="fig|1605367.3.peg.3425"/>
<dbReference type="Gene3D" id="2.60.130.10">
    <property type="entry name" value="Aromatic compound dioxygenase"/>
    <property type="match status" value="1"/>
</dbReference>
<evidence type="ECO:0000313" key="2">
    <source>
        <dbReference type="Proteomes" id="UP000050454"/>
    </source>
</evidence>
<dbReference type="PANTHER" id="PTHR33711:SF9">
    <property type="entry name" value="PROTOCATECHUATE 3,4-DIOXYGENASE ALPHA CHAIN"/>
    <property type="match status" value="1"/>
</dbReference>
<dbReference type="RefSeq" id="WP_055147538.1">
    <property type="nucleotide sequence ID" value="NZ_JXSZ01000006.1"/>
</dbReference>
<dbReference type="AlphaFoldDB" id="A0A0P7BDU2"/>
<dbReference type="GO" id="GO:0005506">
    <property type="term" value="F:iron ion binding"/>
    <property type="evidence" value="ECO:0007669"/>
    <property type="project" value="InterPro"/>
</dbReference>
<organism evidence="1 2">
    <name type="scientific">Jiulongibacter sediminis</name>
    <dbReference type="NCBI Taxonomy" id="1605367"/>
    <lineage>
        <taxon>Bacteria</taxon>
        <taxon>Pseudomonadati</taxon>
        <taxon>Bacteroidota</taxon>
        <taxon>Cytophagia</taxon>
        <taxon>Cytophagales</taxon>
        <taxon>Leadbetterellaceae</taxon>
        <taxon>Jiulongibacter</taxon>
    </lineage>
</organism>
<protein>
    <submittedName>
        <fullName evidence="1">Protocatechuate 3,4-dioxygenase</fullName>
    </submittedName>
</protein>
<dbReference type="OrthoDB" id="9805815at2"/>
<sequence>MKQTPSQTVGPYFAYGLTPEQYLYDFKALVGNEMVSPMDDLNCIQISGQVFDGEGKLIPDAMLEIWQNDGEKQLFGRFGTGTDPKNRYVFHTIKPKSVDGQAPHLSVIVFMRGQLIHSYTRLYFEDEPGLNAKDKILNQVPEDRRNTIIAKKTSNGYQMDIHMQGENETVFFDI</sequence>
<keyword evidence="1" id="KW-0560">Oxidoreductase</keyword>
<dbReference type="PANTHER" id="PTHR33711">
    <property type="entry name" value="DIOXYGENASE, PUTATIVE (AFU_ORTHOLOGUE AFUA_2G02910)-RELATED"/>
    <property type="match status" value="1"/>
</dbReference>
<evidence type="ECO:0000313" key="1">
    <source>
        <dbReference type="EMBL" id="KPM48914.1"/>
    </source>
</evidence>
<accession>A0A0P7BDU2</accession>
<reference evidence="1 2" key="1">
    <citation type="submission" date="2015-07" db="EMBL/GenBank/DDBJ databases">
        <title>The draft genome sequence of Leadbetterella sp. JN14-9.</title>
        <authorList>
            <person name="Liu Y."/>
            <person name="Du J."/>
            <person name="Shao Z."/>
        </authorList>
    </citation>
    <scope>NUCLEOTIDE SEQUENCE [LARGE SCALE GENOMIC DNA]</scope>
    <source>
        <strain evidence="1 2">JN14-9</strain>
    </source>
</reference>
<proteinExistence type="predicted"/>
<keyword evidence="1" id="KW-0223">Dioxygenase</keyword>
<name>A0A0P7BDU2_9BACT</name>
<dbReference type="InterPro" id="IPR012786">
    <property type="entry name" value="Protocat_dOase_a"/>
</dbReference>